<dbReference type="AlphaFoldDB" id="A0A453S7I6"/>
<reference evidence="2" key="5">
    <citation type="journal article" date="2021" name="G3 (Bethesda)">
        <title>Aegilops tauschii genome assembly Aet v5.0 features greater sequence contiguity and improved annotation.</title>
        <authorList>
            <person name="Wang L."/>
            <person name="Zhu T."/>
            <person name="Rodriguez J.C."/>
            <person name="Deal K.R."/>
            <person name="Dubcovsky J."/>
            <person name="McGuire P.E."/>
            <person name="Lux T."/>
            <person name="Spannagl M."/>
            <person name="Mayer K.F.X."/>
            <person name="Baldrich P."/>
            <person name="Meyers B.C."/>
            <person name="Huo N."/>
            <person name="Gu Y.Q."/>
            <person name="Zhou H."/>
            <person name="Devos K.M."/>
            <person name="Bennetzen J.L."/>
            <person name="Unver T."/>
            <person name="Budak H."/>
            <person name="Gulick P.J."/>
            <person name="Galiba G."/>
            <person name="Kalapos B."/>
            <person name="Nelson D.R."/>
            <person name="Li P."/>
            <person name="You F.M."/>
            <person name="Luo M.C."/>
            <person name="Dvorak J."/>
        </authorList>
    </citation>
    <scope>NUCLEOTIDE SEQUENCE [LARGE SCALE GENOMIC DNA]</scope>
    <source>
        <strain evidence="2">cv. AL8/78</strain>
    </source>
</reference>
<reference evidence="3" key="1">
    <citation type="journal article" date="2014" name="Science">
        <title>Ancient hybridizations among the ancestral genomes of bread wheat.</title>
        <authorList>
            <consortium name="International Wheat Genome Sequencing Consortium,"/>
            <person name="Marcussen T."/>
            <person name="Sandve S.R."/>
            <person name="Heier L."/>
            <person name="Spannagl M."/>
            <person name="Pfeifer M."/>
            <person name="Jakobsen K.S."/>
            <person name="Wulff B.B."/>
            <person name="Steuernagel B."/>
            <person name="Mayer K.F."/>
            <person name="Olsen O.A."/>
        </authorList>
    </citation>
    <scope>NUCLEOTIDE SEQUENCE [LARGE SCALE GENOMIC DNA]</scope>
    <source>
        <strain evidence="3">cv. AL8/78</strain>
    </source>
</reference>
<feature type="compositionally biased region" description="Polar residues" evidence="1">
    <location>
        <begin position="1"/>
        <end position="15"/>
    </location>
</feature>
<name>A0A453S7I6_AEGTS</name>
<evidence type="ECO:0000313" key="3">
    <source>
        <dbReference type="Proteomes" id="UP000015105"/>
    </source>
</evidence>
<protein>
    <submittedName>
        <fullName evidence="2">Uncharacterized protein</fullName>
    </submittedName>
</protein>
<feature type="compositionally biased region" description="Low complexity" evidence="1">
    <location>
        <begin position="63"/>
        <end position="83"/>
    </location>
</feature>
<keyword evidence="3" id="KW-1185">Reference proteome</keyword>
<dbReference type="Gramene" id="AET7Gv20845400.9">
    <property type="protein sequence ID" value="AET7Gv20845400.9"/>
    <property type="gene ID" value="AET7Gv20845400"/>
</dbReference>
<dbReference type="EnsemblPlants" id="AET7Gv20845400.9">
    <property type="protein sequence ID" value="AET7Gv20845400.9"/>
    <property type="gene ID" value="AET7Gv20845400"/>
</dbReference>
<feature type="compositionally biased region" description="Pro residues" evidence="1">
    <location>
        <begin position="21"/>
        <end position="33"/>
    </location>
</feature>
<evidence type="ECO:0000313" key="2">
    <source>
        <dbReference type="EnsemblPlants" id="AET7Gv20845400.9"/>
    </source>
</evidence>
<feature type="compositionally biased region" description="Low complexity" evidence="1">
    <location>
        <begin position="46"/>
        <end position="55"/>
    </location>
</feature>
<dbReference type="Proteomes" id="UP000015105">
    <property type="component" value="Chromosome 7D"/>
</dbReference>
<reference evidence="2" key="4">
    <citation type="submission" date="2019-03" db="UniProtKB">
        <authorList>
            <consortium name="EnsemblPlants"/>
        </authorList>
    </citation>
    <scope>IDENTIFICATION</scope>
</reference>
<evidence type="ECO:0000256" key="1">
    <source>
        <dbReference type="SAM" id="MobiDB-lite"/>
    </source>
</evidence>
<accession>A0A453S7I6</accession>
<reference evidence="2" key="3">
    <citation type="journal article" date="2017" name="Nature">
        <title>Genome sequence of the progenitor of the wheat D genome Aegilops tauschii.</title>
        <authorList>
            <person name="Luo M.C."/>
            <person name="Gu Y.Q."/>
            <person name="Puiu D."/>
            <person name="Wang H."/>
            <person name="Twardziok S.O."/>
            <person name="Deal K.R."/>
            <person name="Huo N."/>
            <person name="Zhu T."/>
            <person name="Wang L."/>
            <person name="Wang Y."/>
            <person name="McGuire P.E."/>
            <person name="Liu S."/>
            <person name="Long H."/>
            <person name="Ramasamy R.K."/>
            <person name="Rodriguez J.C."/>
            <person name="Van S.L."/>
            <person name="Yuan L."/>
            <person name="Wang Z."/>
            <person name="Xia Z."/>
            <person name="Xiao L."/>
            <person name="Anderson O.D."/>
            <person name="Ouyang S."/>
            <person name="Liang Y."/>
            <person name="Zimin A.V."/>
            <person name="Pertea G."/>
            <person name="Qi P."/>
            <person name="Bennetzen J.L."/>
            <person name="Dai X."/>
            <person name="Dawson M.W."/>
            <person name="Muller H.G."/>
            <person name="Kugler K."/>
            <person name="Rivarola-Duarte L."/>
            <person name="Spannagl M."/>
            <person name="Mayer K.F.X."/>
            <person name="Lu F.H."/>
            <person name="Bevan M.W."/>
            <person name="Leroy P."/>
            <person name="Li P."/>
            <person name="You F.M."/>
            <person name="Sun Q."/>
            <person name="Liu Z."/>
            <person name="Lyons E."/>
            <person name="Wicker T."/>
            <person name="Salzberg S.L."/>
            <person name="Devos K.M."/>
            <person name="Dvorak J."/>
        </authorList>
    </citation>
    <scope>NUCLEOTIDE SEQUENCE [LARGE SCALE GENOMIC DNA]</scope>
    <source>
        <strain evidence="2">cv. AL8/78</strain>
    </source>
</reference>
<proteinExistence type="predicted"/>
<organism evidence="2 3">
    <name type="scientific">Aegilops tauschii subsp. strangulata</name>
    <name type="common">Goatgrass</name>
    <dbReference type="NCBI Taxonomy" id="200361"/>
    <lineage>
        <taxon>Eukaryota</taxon>
        <taxon>Viridiplantae</taxon>
        <taxon>Streptophyta</taxon>
        <taxon>Embryophyta</taxon>
        <taxon>Tracheophyta</taxon>
        <taxon>Spermatophyta</taxon>
        <taxon>Magnoliopsida</taxon>
        <taxon>Liliopsida</taxon>
        <taxon>Poales</taxon>
        <taxon>Poaceae</taxon>
        <taxon>BOP clade</taxon>
        <taxon>Pooideae</taxon>
        <taxon>Triticodae</taxon>
        <taxon>Triticeae</taxon>
        <taxon>Triticinae</taxon>
        <taxon>Aegilops</taxon>
    </lineage>
</organism>
<feature type="region of interest" description="Disordered" evidence="1">
    <location>
        <begin position="1"/>
        <end position="128"/>
    </location>
</feature>
<sequence>MRFKNSGETKQTSSCVRCPSALPPLPPPTPPSSCPSRIRPRHEFLSSKSSSRPSRIQLPGFDPSSWRPSFLRLPPLLLSPESPKNSGSWLLDPNPANSAGQRARPRFRGPLGLFGRLNRRARPGNPFP</sequence>
<reference evidence="3" key="2">
    <citation type="journal article" date="2017" name="Nat. Plants">
        <title>The Aegilops tauschii genome reveals multiple impacts of transposons.</title>
        <authorList>
            <person name="Zhao G."/>
            <person name="Zou C."/>
            <person name="Li K."/>
            <person name="Wang K."/>
            <person name="Li T."/>
            <person name="Gao L."/>
            <person name="Zhang X."/>
            <person name="Wang H."/>
            <person name="Yang Z."/>
            <person name="Liu X."/>
            <person name="Jiang W."/>
            <person name="Mao L."/>
            <person name="Kong X."/>
            <person name="Jiao Y."/>
            <person name="Jia J."/>
        </authorList>
    </citation>
    <scope>NUCLEOTIDE SEQUENCE [LARGE SCALE GENOMIC DNA]</scope>
    <source>
        <strain evidence="3">cv. AL8/78</strain>
    </source>
</reference>